<evidence type="ECO:0000256" key="7">
    <source>
        <dbReference type="RuleBase" id="RU079119"/>
    </source>
</evidence>
<evidence type="ECO:0000256" key="2">
    <source>
        <dbReference type="ARBA" id="ARBA00022679"/>
    </source>
</evidence>
<keyword evidence="6 7" id="KW-0012">Acyltransferase</keyword>
<feature type="transmembrane region" description="Helical" evidence="7">
    <location>
        <begin position="62"/>
        <end position="81"/>
    </location>
</feature>
<evidence type="ECO:0000256" key="4">
    <source>
        <dbReference type="ARBA" id="ARBA00022989"/>
    </source>
</evidence>
<evidence type="ECO:0000313" key="9">
    <source>
        <dbReference type="Proteomes" id="UP000035642"/>
    </source>
</evidence>
<keyword evidence="4 7" id="KW-1133">Transmembrane helix</keyword>
<dbReference type="GO" id="GO:0019706">
    <property type="term" value="F:protein-cysteine S-palmitoyltransferase activity"/>
    <property type="evidence" value="ECO:0007669"/>
    <property type="project" value="UniProtKB-EC"/>
</dbReference>
<dbReference type="WBParaSite" id="ACAC_0000067501-mRNA-1">
    <property type="protein sequence ID" value="ACAC_0000067501-mRNA-1"/>
    <property type="gene ID" value="ACAC_0000067501"/>
</dbReference>
<evidence type="ECO:0000313" key="10">
    <source>
        <dbReference type="WBParaSite" id="ACAC_0000067501-mRNA-1"/>
    </source>
</evidence>
<dbReference type="InterPro" id="IPR001594">
    <property type="entry name" value="Palmitoyltrfase_DHHC"/>
</dbReference>
<reference evidence="9" key="1">
    <citation type="submission" date="2012-09" db="EMBL/GenBank/DDBJ databases">
        <authorList>
            <person name="Martin A.A."/>
        </authorList>
    </citation>
    <scope>NUCLEOTIDE SEQUENCE</scope>
</reference>
<comment type="catalytic activity">
    <reaction evidence="7">
        <text>L-cysteinyl-[protein] + hexadecanoyl-CoA = S-hexadecanoyl-L-cysteinyl-[protein] + CoA</text>
        <dbReference type="Rhea" id="RHEA:36683"/>
        <dbReference type="Rhea" id="RHEA-COMP:10131"/>
        <dbReference type="Rhea" id="RHEA-COMP:11032"/>
        <dbReference type="ChEBI" id="CHEBI:29950"/>
        <dbReference type="ChEBI" id="CHEBI:57287"/>
        <dbReference type="ChEBI" id="CHEBI:57379"/>
        <dbReference type="ChEBI" id="CHEBI:74151"/>
        <dbReference type="EC" id="2.3.1.225"/>
    </reaction>
</comment>
<dbReference type="STRING" id="6313.A0A0K0CU28"/>
<evidence type="ECO:0000259" key="8">
    <source>
        <dbReference type="Pfam" id="PF01529"/>
    </source>
</evidence>
<keyword evidence="3 7" id="KW-0812">Transmembrane</keyword>
<name>A0A0K0CU28_ANGCA</name>
<keyword evidence="9" id="KW-1185">Reference proteome</keyword>
<dbReference type="PANTHER" id="PTHR12246">
    <property type="entry name" value="PALMITOYLTRANSFERASE ZDHHC16"/>
    <property type="match status" value="1"/>
</dbReference>
<dbReference type="Proteomes" id="UP000035642">
    <property type="component" value="Unassembled WGS sequence"/>
</dbReference>
<evidence type="ECO:0000256" key="1">
    <source>
        <dbReference type="ARBA" id="ARBA00004141"/>
    </source>
</evidence>
<feature type="domain" description="Palmitoyltransferase DHHC" evidence="8">
    <location>
        <begin position="94"/>
        <end position="219"/>
    </location>
</feature>
<accession>A0A0K0CU28</accession>
<comment type="similarity">
    <text evidence="7">Belongs to the DHHC palmitoyltransferase family.</text>
</comment>
<dbReference type="EC" id="2.3.1.225" evidence="7"/>
<dbReference type="AlphaFoldDB" id="A0A0K0CU28"/>
<comment type="domain">
    <text evidence="7">The DHHC domain is required for palmitoyltransferase activity.</text>
</comment>
<sequence>MSWYSVIYTRVREYSEKNPICGFFLARLLNVLLVMQLLGLVYSFYVYIYIVCGRFLQSPLQATFYLCVYSSLVFMALWSLFSSFRPPMVISAMDFRYCYMCMSLKPDRAHHCSSCGRCVVKFDHHCPWINQCVNYTNYKQFLLYIFYSTLTVVWFLITSLECFVRFILNANWLEDSIPFSLLLTVMVAYGVFGYYPLGEMLVFHFGLISMNETTCEQAKPSVLKFDFKADYNLGREKNFMQVFGWGLWLFPLNTSLEDGIHFEIRYEILMYKSSE</sequence>
<feature type="transmembrane region" description="Helical" evidence="7">
    <location>
        <begin position="20"/>
        <end position="50"/>
    </location>
</feature>
<keyword evidence="2 7" id="KW-0808">Transferase</keyword>
<evidence type="ECO:0000256" key="6">
    <source>
        <dbReference type="ARBA" id="ARBA00023315"/>
    </source>
</evidence>
<feature type="transmembrane region" description="Helical" evidence="7">
    <location>
        <begin position="177"/>
        <end position="197"/>
    </location>
</feature>
<dbReference type="PROSITE" id="PS50216">
    <property type="entry name" value="DHHC"/>
    <property type="match status" value="1"/>
</dbReference>
<evidence type="ECO:0000256" key="5">
    <source>
        <dbReference type="ARBA" id="ARBA00023136"/>
    </source>
</evidence>
<evidence type="ECO:0000256" key="3">
    <source>
        <dbReference type="ARBA" id="ARBA00022692"/>
    </source>
</evidence>
<dbReference type="Pfam" id="PF01529">
    <property type="entry name" value="DHHC"/>
    <property type="match status" value="1"/>
</dbReference>
<dbReference type="GO" id="GO:0016020">
    <property type="term" value="C:membrane"/>
    <property type="evidence" value="ECO:0007669"/>
    <property type="project" value="UniProtKB-SubCell"/>
</dbReference>
<protein>
    <recommendedName>
        <fullName evidence="7">Palmitoyltransferase</fullName>
        <ecNumber evidence="7">2.3.1.225</ecNumber>
    </recommendedName>
</protein>
<reference evidence="10" key="2">
    <citation type="submission" date="2016-04" db="UniProtKB">
        <authorList>
            <consortium name="WormBaseParasite"/>
        </authorList>
    </citation>
    <scope>IDENTIFICATION</scope>
</reference>
<keyword evidence="5 7" id="KW-0472">Membrane</keyword>
<dbReference type="InterPro" id="IPR039859">
    <property type="entry name" value="PFA4/ZDH16/20/ERF2-like"/>
</dbReference>
<comment type="subcellular location">
    <subcellularLocation>
        <location evidence="1">Membrane</location>
        <topology evidence="1">Multi-pass membrane protein</topology>
    </subcellularLocation>
</comment>
<proteinExistence type="inferred from homology"/>
<feature type="transmembrane region" description="Helical" evidence="7">
    <location>
        <begin position="141"/>
        <end position="157"/>
    </location>
</feature>
<organism evidence="9 10">
    <name type="scientific">Angiostrongylus cantonensis</name>
    <name type="common">Rat lungworm</name>
    <dbReference type="NCBI Taxonomy" id="6313"/>
    <lineage>
        <taxon>Eukaryota</taxon>
        <taxon>Metazoa</taxon>
        <taxon>Ecdysozoa</taxon>
        <taxon>Nematoda</taxon>
        <taxon>Chromadorea</taxon>
        <taxon>Rhabditida</taxon>
        <taxon>Rhabditina</taxon>
        <taxon>Rhabditomorpha</taxon>
        <taxon>Strongyloidea</taxon>
        <taxon>Metastrongylidae</taxon>
        <taxon>Angiostrongylus</taxon>
    </lineage>
</organism>